<reference evidence="3 5" key="2">
    <citation type="submission" date="2020-04" db="EMBL/GenBank/DDBJ databases">
        <title>Draft genome of Methanobacterium subterraneum isolated from animal feces.</title>
        <authorList>
            <person name="Ouboter H.T."/>
            <person name="Berger S."/>
            <person name="Gungor E."/>
            <person name="Jetten M.S.M."/>
            <person name="Welte C.U."/>
        </authorList>
    </citation>
    <scope>NUCLEOTIDE SEQUENCE [LARGE SCALE GENOMIC DNA]</scope>
    <source>
        <strain evidence="3">HO_2020</strain>
    </source>
</reference>
<dbReference type="SUPFAM" id="SSF143011">
    <property type="entry name" value="RelE-like"/>
    <property type="match status" value="1"/>
</dbReference>
<dbReference type="GeneID" id="35124633"/>
<dbReference type="PANTHER" id="PTHR38813">
    <property type="match status" value="1"/>
</dbReference>
<dbReference type="AlphaFoldDB" id="A0A2H4VDW7"/>
<name>A0A2H4VDW7_9EURY</name>
<dbReference type="Proteomes" id="UP000591058">
    <property type="component" value="Unassembled WGS sequence"/>
</dbReference>
<keyword evidence="1" id="KW-1277">Toxin-antitoxin system</keyword>
<accession>A0A2H4VDW7</accession>
<dbReference type="Pfam" id="PF05016">
    <property type="entry name" value="ParE_toxin"/>
    <property type="match status" value="1"/>
</dbReference>
<dbReference type="InterPro" id="IPR035093">
    <property type="entry name" value="RelE/ParE_toxin_dom_sf"/>
</dbReference>
<evidence type="ECO:0000313" key="4">
    <source>
        <dbReference type="Proteomes" id="UP000232806"/>
    </source>
</evidence>
<sequence>MRYKVFLDRKALKNLEDIESDISDSIMNRIIKLKDGFLPELDIKKLKGYSNHYRLRIGKYRVLFQLQKDHVIIIYAILPRKKAYK</sequence>
<dbReference type="InterPro" id="IPR007712">
    <property type="entry name" value="RelE/ParE_toxin"/>
</dbReference>
<evidence type="ECO:0000313" key="5">
    <source>
        <dbReference type="Proteomes" id="UP000591058"/>
    </source>
</evidence>
<dbReference type="Gene3D" id="3.30.2310.20">
    <property type="entry name" value="RelE-like"/>
    <property type="match status" value="1"/>
</dbReference>
<organism evidence="2 4">
    <name type="scientific">Methanobacterium subterraneum</name>
    <dbReference type="NCBI Taxonomy" id="59277"/>
    <lineage>
        <taxon>Archaea</taxon>
        <taxon>Methanobacteriati</taxon>
        <taxon>Methanobacteriota</taxon>
        <taxon>Methanomada group</taxon>
        <taxon>Methanobacteria</taxon>
        <taxon>Methanobacteriales</taxon>
        <taxon>Methanobacteriaceae</taxon>
        <taxon>Methanobacterium</taxon>
    </lineage>
</organism>
<dbReference type="RefSeq" id="WP_100906263.1">
    <property type="nucleotide sequence ID" value="NZ_CP017766.1"/>
</dbReference>
<protein>
    <submittedName>
        <fullName evidence="3">Type II toxin-antitoxin system RelE/ParE family toxin</fullName>
    </submittedName>
</protein>
<evidence type="ECO:0000256" key="1">
    <source>
        <dbReference type="ARBA" id="ARBA00022649"/>
    </source>
</evidence>
<dbReference type="PANTHER" id="PTHR38813:SF1">
    <property type="entry name" value="TOXIN RELE1-RELATED"/>
    <property type="match status" value="1"/>
</dbReference>
<dbReference type="OrthoDB" id="97626at2157"/>
<evidence type="ECO:0000313" key="3">
    <source>
        <dbReference type="EMBL" id="NMO09095.1"/>
    </source>
</evidence>
<dbReference type="EMBL" id="CP017766">
    <property type="protein sequence ID" value="AUB56288.1"/>
    <property type="molecule type" value="Genomic_DNA"/>
</dbReference>
<dbReference type="EMBL" id="JABBYL010000015">
    <property type="protein sequence ID" value="NMO09095.1"/>
    <property type="molecule type" value="Genomic_DNA"/>
</dbReference>
<evidence type="ECO:0000313" key="2">
    <source>
        <dbReference type="EMBL" id="AUB56288.1"/>
    </source>
</evidence>
<reference evidence="2 4" key="1">
    <citation type="submission" date="2016-10" db="EMBL/GenBank/DDBJ databases">
        <title>Comparative genomics between deep and shallow subseafloor isolates.</title>
        <authorList>
            <person name="Ishii S."/>
            <person name="Miller J.R."/>
            <person name="Sutton G."/>
            <person name="Suzuki S."/>
            <person name="Methe B."/>
            <person name="Inagaki F."/>
            <person name="Imachi H."/>
        </authorList>
    </citation>
    <scope>NUCLEOTIDE SEQUENCE [LARGE SCALE GENOMIC DNA]</scope>
    <source>
        <strain evidence="2 4">MO-MB1</strain>
    </source>
</reference>
<dbReference type="Proteomes" id="UP000232806">
    <property type="component" value="Chromosome"/>
</dbReference>
<gene>
    <name evidence="2" type="ORF">BK007_09865</name>
    <name evidence="3" type="ORF">HG719_04490</name>
</gene>
<dbReference type="InterPro" id="IPR052747">
    <property type="entry name" value="TA_system_RelE_toxin"/>
</dbReference>
<proteinExistence type="predicted"/>